<organism evidence="2 3">
    <name type="scientific">Streptomyces ortus</name>
    <dbReference type="NCBI Taxonomy" id="2867268"/>
    <lineage>
        <taxon>Bacteria</taxon>
        <taxon>Bacillati</taxon>
        <taxon>Actinomycetota</taxon>
        <taxon>Actinomycetes</taxon>
        <taxon>Kitasatosporales</taxon>
        <taxon>Streptomycetaceae</taxon>
        <taxon>Streptomyces</taxon>
    </lineage>
</organism>
<keyword evidence="3" id="KW-1185">Reference proteome</keyword>
<reference evidence="2" key="1">
    <citation type="journal article" date="2022" name="bioRxiv">
        <title>Discovery and biosynthetic assessment of Streptomyces ortus sp nov. isolated from a deep-sea sponge.</title>
        <authorList>
            <person name="Williams S.E."/>
        </authorList>
    </citation>
    <scope>NUCLEOTIDE SEQUENCE</scope>
    <source>
        <strain evidence="2">A15ISP2-DRY2</strain>
    </source>
</reference>
<comment type="caution">
    <text evidence="2">The sequence shown here is derived from an EMBL/GenBank/DDBJ whole genome shotgun (WGS) entry which is preliminary data.</text>
</comment>
<evidence type="ECO:0000313" key="2">
    <source>
        <dbReference type="EMBL" id="MCX4237791.1"/>
    </source>
</evidence>
<evidence type="ECO:0000256" key="1">
    <source>
        <dbReference type="SAM" id="MobiDB-lite"/>
    </source>
</evidence>
<feature type="region of interest" description="Disordered" evidence="1">
    <location>
        <begin position="1"/>
        <end position="27"/>
    </location>
</feature>
<name>A0ABT3VD95_9ACTN</name>
<dbReference type="RefSeq" id="WP_267031767.1">
    <property type="nucleotide sequence ID" value="NZ_JAIFZO010000002.1"/>
</dbReference>
<proteinExistence type="predicted"/>
<dbReference type="EMBL" id="JAIFZO010000002">
    <property type="protein sequence ID" value="MCX4237791.1"/>
    <property type="molecule type" value="Genomic_DNA"/>
</dbReference>
<protein>
    <submittedName>
        <fullName evidence="2">Uncharacterized protein</fullName>
    </submittedName>
</protein>
<dbReference type="Proteomes" id="UP001165590">
    <property type="component" value="Unassembled WGS sequence"/>
</dbReference>
<sequence>MTTTASSRSCAPSAGPIPSTDEHGQEVNDLISGTVRGLSAAREAVPCAG</sequence>
<evidence type="ECO:0000313" key="3">
    <source>
        <dbReference type="Proteomes" id="UP001165590"/>
    </source>
</evidence>
<feature type="compositionally biased region" description="Polar residues" evidence="1">
    <location>
        <begin position="1"/>
        <end position="10"/>
    </location>
</feature>
<accession>A0ABT3VD95</accession>
<gene>
    <name evidence="2" type="ORF">K3769_34490</name>
</gene>